<organism evidence="3 4">
    <name type="scientific">Dimargaris cristalligena</name>
    <dbReference type="NCBI Taxonomy" id="215637"/>
    <lineage>
        <taxon>Eukaryota</taxon>
        <taxon>Fungi</taxon>
        <taxon>Fungi incertae sedis</taxon>
        <taxon>Zoopagomycota</taxon>
        <taxon>Kickxellomycotina</taxon>
        <taxon>Dimargaritomycetes</taxon>
        <taxon>Dimargaritales</taxon>
        <taxon>Dimargaritaceae</taxon>
        <taxon>Dimargaris</taxon>
    </lineage>
</organism>
<dbReference type="AlphaFoldDB" id="A0A4P9ZWX9"/>
<evidence type="ECO:0000313" key="4">
    <source>
        <dbReference type="Proteomes" id="UP000268162"/>
    </source>
</evidence>
<evidence type="ECO:0000313" key="3">
    <source>
        <dbReference type="EMBL" id="RKP38185.1"/>
    </source>
</evidence>
<feature type="transmembrane region" description="Helical" evidence="2">
    <location>
        <begin position="37"/>
        <end position="60"/>
    </location>
</feature>
<dbReference type="Proteomes" id="UP000268162">
    <property type="component" value="Unassembled WGS sequence"/>
</dbReference>
<dbReference type="EMBL" id="ML002396">
    <property type="protein sequence ID" value="RKP38185.1"/>
    <property type="molecule type" value="Genomic_DNA"/>
</dbReference>
<keyword evidence="2" id="KW-1133">Transmembrane helix</keyword>
<keyword evidence="2" id="KW-0472">Membrane</keyword>
<name>A0A4P9ZWX9_9FUNG</name>
<evidence type="ECO:0000256" key="1">
    <source>
        <dbReference type="SAM" id="MobiDB-lite"/>
    </source>
</evidence>
<proteinExistence type="predicted"/>
<sequence length="121" mass="12721">MGSPIAPPFTVDSTILFPPDFYNHNSPTTSGMQLPSLIKALLLVAATAISAAFLTNAASLPRSESHLQRRAVGLEQTLVRRRPIPSDPTPPPSTSPGPAPNPLPTPPQVKTKPANSNGPKK</sequence>
<protein>
    <submittedName>
        <fullName evidence="3">Uncharacterized protein</fullName>
    </submittedName>
</protein>
<accession>A0A4P9ZWX9</accession>
<reference evidence="4" key="1">
    <citation type="journal article" date="2018" name="Nat. Microbiol.">
        <title>Leveraging single-cell genomics to expand the fungal tree of life.</title>
        <authorList>
            <person name="Ahrendt S.R."/>
            <person name="Quandt C.A."/>
            <person name="Ciobanu D."/>
            <person name="Clum A."/>
            <person name="Salamov A."/>
            <person name="Andreopoulos B."/>
            <person name="Cheng J.F."/>
            <person name="Woyke T."/>
            <person name="Pelin A."/>
            <person name="Henrissat B."/>
            <person name="Reynolds N.K."/>
            <person name="Benny G.L."/>
            <person name="Smith M.E."/>
            <person name="James T.Y."/>
            <person name="Grigoriev I.V."/>
        </authorList>
    </citation>
    <scope>NUCLEOTIDE SEQUENCE [LARGE SCALE GENOMIC DNA]</scope>
    <source>
        <strain evidence="4">RSA 468</strain>
    </source>
</reference>
<gene>
    <name evidence="3" type="ORF">BJ085DRAFT_35374</name>
</gene>
<evidence type="ECO:0000256" key="2">
    <source>
        <dbReference type="SAM" id="Phobius"/>
    </source>
</evidence>
<keyword evidence="2" id="KW-0812">Transmembrane</keyword>
<feature type="compositionally biased region" description="Pro residues" evidence="1">
    <location>
        <begin position="85"/>
        <end position="107"/>
    </location>
</feature>
<feature type="region of interest" description="Disordered" evidence="1">
    <location>
        <begin position="74"/>
        <end position="121"/>
    </location>
</feature>
<keyword evidence="4" id="KW-1185">Reference proteome</keyword>